<dbReference type="AlphaFoldDB" id="A0A328A074"/>
<dbReference type="Proteomes" id="UP000249579">
    <property type="component" value="Unassembled WGS sequence"/>
</dbReference>
<keyword evidence="1" id="KW-0812">Transmembrane</keyword>
<dbReference type="RefSeq" id="WP_099483515.1">
    <property type="nucleotide sequence ID" value="NZ_JBHSQY010000025.1"/>
</dbReference>
<dbReference type="EMBL" id="PZJG01000014">
    <property type="protein sequence ID" value="RAK48013.1"/>
    <property type="molecule type" value="Genomic_DNA"/>
</dbReference>
<keyword evidence="1" id="KW-0472">Membrane</keyword>
<feature type="domain" description="SHOCT" evidence="2">
    <location>
        <begin position="40"/>
        <end position="63"/>
    </location>
</feature>
<dbReference type="InterPro" id="IPR018649">
    <property type="entry name" value="SHOCT"/>
</dbReference>
<evidence type="ECO:0000313" key="3">
    <source>
        <dbReference type="EMBL" id="RAK48013.1"/>
    </source>
</evidence>
<organism evidence="3 4">
    <name type="scientific">Macrococcoides bohemicum</name>
    <dbReference type="NCBI Taxonomy" id="1903056"/>
    <lineage>
        <taxon>Bacteria</taxon>
        <taxon>Bacillati</taxon>
        <taxon>Bacillota</taxon>
        <taxon>Bacilli</taxon>
        <taxon>Bacillales</taxon>
        <taxon>Staphylococcaceae</taxon>
        <taxon>Macrococcoides</taxon>
    </lineage>
</organism>
<proteinExistence type="predicted"/>
<name>A0A328A074_9STAP</name>
<feature type="transmembrane region" description="Helical" evidence="1">
    <location>
        <begin position="6"/>
        <end position="26"/>
    </location>
</feature>
<protein>
    <recommendedName>
        <fullName evidence="2">SHOCT domain-containing protein</fullName>
    </recommendedName>
</protein>
<dbReference type="Pfam" id="PF09851">
    <property type="entry name" value="SHOCT"/>
    <property type="match status" value="1"/>
</dbReference>
<evidence type="ECO:0000313" key="4">
    <source>
        <dbReference type="Proteomes" id="UP000249579"/>
    </source>
</evidence>
<evidence type="ECO:0000256" key="1">
    <source>
        <dbReference type="SAM" id="Phobius"/>
    </source>
</evidence>
<keyword evidence="1" id="KW-1133">Transmembrane helix</keyword>
<gene>
    <name evidence="3" type="ORF">BHX94_11890</name>
</gene>
<sequence length="68" mass="7822">MMSGGMGVFMMLFWIVILGLVIYGIYRLVTTRATKKEDGALSILKEQFARGEISEGEYEKRKRMLTKE</sequence>
<dbReference type="OrthoDB" id="5461404at2"/>
<comment type="caution">
    <text evidence="3">The sequence shown here is derived from an EMBL/GenBank/DDBJ whole genome shotgun (WGS) entry which is preliminary data.</text>
</comment>
<reference evidence="3 4" key="1">
    <citation type="journal article" date="2018" name="Front. Microbiol.">
        <title>Description and Comparative Genomics of Macrococcus caseolyticus subsp. hominis subsp. nov., Macrococcus goetzii sp. nov., Macrococcus epidermidis sp. nov., and Macrococcus bohemicus sp. nov., Novel Macrococci From Human Clinical Material With Virulence Potential and Suspected Uptake of Foreign DNA by Natural Transformation.</title>
        <authorList>
            <person name="Maslanova I."/>
            <person name="Wertheimer Z."/>
            <person name="Sedlacek I."/>
            <person name="Svec P."/>
            <person name="Indrakova A."/>
            <person name="Kovarovic V."/>
            <person name="Schumann P."/>
            <person name="Sproer C."/>
            <person name="Kralova S."/>
            <person name="Sedo O."/>
            <person name="Kristofova L."/>
            <person name="Vrbovska V."/>
            <person name="Fuzik T."/>
            <person name="Petras P."/>
            <person name="Zdrahal Z."/>
            <person name="Ruzickova V."/>
            <person name="Doskar J."/>
            <person name="Pantucek R."/>
        </authorList>
    </citation>
    <scope>NUCLEOTIDE SEQUENCE [LARGE SCALE GENOMIC DNA]</scope>
    <source>
        <strain evidence="3 4">03/115</strain>
    </source>
</reference>
<evidence type="ECO:0000259" key="2">
    <source>
        <dbReference type="Pfam" id="PF09851"/>
    </source>
</evidence>
<accession>A0A328A074</accession>